<comment type="caution">
    <text evidence="6">The sequence shown here is derived from an EMBL/GenBank/DDBJ whole genome shotgun (WGS) entry which is preliminary data.</text>
</comment>
<gene>
    <name evidence="6" type="ORF">P171DRAFT_432635</name>
</gene>
<evidence type="ECO:0000256" key="4">
    <source>
        <dbReference type="ARBA" id="ARBA00023098"/>
    </source>
</evidence>
<evidence type="ECO:0000256" key="3">
    <source>
        <dbReference type="ARBA" id="ARBA00022963"/>
    </source>
</evidence>
<name>A0A9P4UBQ5_9PLEO</name>
<evidence type="ECO:0000313" key="7">
    <source>
        <dbReference type="Proteomes" id="UP000799764"/>
    </source>
</evidence>
<dbReference type="OrthoDB" id="2363873at2759"/>
<keyword evidence="2" id="KW-0378">Hydrolase</keyword>
<evidence type="ECO:0000313" key="6">
    <source>
        <dbReference type="EMBL" id="KAF2443362.1"/>
    </source>
</evidence>
<dbReference type="PANTHER" id="PTHR10272:SF14">
    <property type="entry name" value="PAF ACETYLHYDROLASE FAMILY PROTEIN"/>
    <property type="match status" value="1"/>
</dbReference>
<dbReference type="GO" id="GO:0003847">
    <property type="term" value="F:1-alkyl-2-acetylglycerophosphocholine esterase activity"/>
    <property type="evidence" value="ECO:0007669"/>
    <property type="project" value="UniProtKB-EC"/>
</dbReference>
<organism evidence="6 7">
    <name type="scientific">Karstenula rhodostoma CBS 690.94</name>
    <dbReference type="NCBI Taxonomy" id="1392251"/>
    <lineage>
        <taxon>Eukaryota</taxon>
        <taxon>Fungi</taxon>
        <taxon>Dikarya</taxon>
        <taxon>Ascomycota</taxon>
        <taxon>Pezizomycotina</taxon>
        <taxon>Dothideomycetes</taxon>
        <taxon>Pleosporomycetidae</taxon>
        <taxon>Pleosporales</taxon>
        <taxon>Massarineae</taxon>
        <taxon>Didymosphaeriaceae</taxon>
        <taxon>Karstenula</taxon>
    </lineage>
</organism>
<keyword evidence="7" id="KW-1185">Reference proteome</keyword>
<dbReference type="SUPFAM" id="SSF53474">
    <property type="entry name" value="alpha/beta-Hydrolases"/>
    <property type="match status" value="1"/>
</dbReference>
<keyword evidence="5" id="KW-0732">Signal</keyword>
<reference evidence="6" key="1">
    <citation type="journal article" date="2020" name="Stud. Mycol.">
        <title>101 Dothideomycetes genomes: a test case for predicting lifestyles and emergence of pathogens.</title>
        <authorList>
            <person name="Haridas S."/>
            <person name="Albert R."/>
            <person name="Binder M."/>
            <person name="Bloem J."/>
            <person name="Labutti K."/>
            <person name="Salamov A."/>
            <person name="Andreopoulos B."/>
            <person name="Baker S."/>
            <person name="Barry K."/>
            <person name="Bills G."/>
            <person name="Bluhm B."/>
            <person name="Cannon C."/>
            <person name="Castanera R."/>
            <person name="Culley D."/>
            <person name="Daum C."/>
            <person name="Ezra D."/>
            <person name="Gonzalez J."/>
            <person name="Henrissat B."/>
            <person name="Kuo A."/>
            <person name="Liang C."/>
            <person name="Lipzen A."/>
            <person name="Lutzoni F."/>
            <person name="Magnuson J."/>
            <person name="Mondo S."/>
            <person name="Nolan M."/>
            <person name="Ohm R."/>
            <person name="Pangilinan J."/>
            <person name="Park H.-J."/>
            <person name="Ramirez L."/>
            <person name="Alfaro M."/>
            <person name="Sun H."/>
            <person name="Tritt A."/>
            <person name="Yoshinaga Y."/>
            <person name="Zwiers L.-H."/>
            <person name="Turgeon B."/>
            <person name="Goodwin S."/>
            <person name="Spatafora J."/>
            <person name="Crous P."/>
            <person name="Grigoriev I."/>
        </authorList>
    </citation>
    <scope>NUCLEOTIDE SEQUENCE</scope>
    <source>
        <strain evidence="6">CBS 690.94</strain>
    </source>
</reference>
<evidence type="ECO:0000256" key="2">
    <source>
        <dbReference type="ARBA" id="ARBA00022801"/>
    </source>
</evidence>
<feature type="signal peptide" evidence="5">
    <location>
        <begin position="1"/>
        <end position="20"/>
    </location>
</feature>
<dbReference type="AlphaFoldDB" id="A0A9P4UBQ5"/>
<dbReference type="EC" id="3.1.1.47" evidence="1"/>
<keyword evidence="3" id="KW-0442">Lipid degradation</keyword>
<protein>
    <recommendedName>
        <fullName evidence="1">1-alkyl-2-acetylglycerophosphocholine esterase</fullName>
        <ecNumber evidence="1">3.1.1.47</ecNumber>
    </recommendedName>
</protein>
<sequence>MLSSLLYRLVPLIAFFLVSGLSLPPPTGPYNVGTKPYVLKHTTLNDPVAPEGVSKSLLVNVYYPTHDEAPAQKYIWDGLSAAYDVYYGVPNGTFSNITANLALNGKPLSRKEHDKLRLPTLLFGPAMAGPPSRFFTGLVSEMASRGYPVVTVDHPWEAPYIEYPNGTGFVGKDFTWSPCQEVYDYIHAYRIADNSAVIDALPKVSKKLGIPFDLKRFAFFGHSLGGSAAISQILAERKWTASHGKRFLGAINIDGQFFGIGATNSSSLDARVPTLLLASEGHDPKAGFDPTWALFESFQSSWTKSLRIMGHSNHTDYSDLIFLKQANGFAGGEGVITAERFSQVSRQVVGDFFGMLVGKGEGVLQGSKKVHEAFPEVTFDYNGTGNPCTPAEICWPTPPEFLPPSCGSSQETLRRWFLDAKF</sequence>
<dbReference type="Proteomes" id="UP000799764">
    <property type="component" value="Unassembled WGS sequence"/>
</dbReference>
<dbReference type="GO" id="GO:0016042">
    <property type="term" value="P:lipid catabolic process"/>
    <property type="evidence" value="ECO:0007669"/>
    <property type="project" value="UniProtKB-KW"/>
</dbReference>
<feature type="chain" id="PRO_5040144035" description="1-alkyl-2-acetylglycerophosphocholine esterase" evidence="5">
    <location>
        <begin position="21"/>
        <end position="422"/>
    </location>
</feature>
<keyword evidence="4" id="KW-0443">Lipid metabolism</keyword>
<accession>A0A9P4UBQ5</accession>
<evidence type="ECO:0000256" key="5">
    <source>
        <dbReference type="SAM" id="SignalP"/>
    </source>
</evidence>
<dbReference type="PANTHER" id="PTHR10272">
    <property type="entry name" value="PLATELET-ACTIVATING FACTOR ACETYLHYDROLASE"/>
    <property type="match status" value="1"/>
</dbReference>
<evidence type="ECO:0000256" key="1">
    <source>
        <dbReference type="ARBA" id="ARBA00013201"/>
    </source>
</evidence>
<proteinExistence type="predicted"/>
<dbReference type="InterPro" id="IPR029058">
    <property type="entry name" value="AB_hydrolase_fold"/>
</dbReference>
<dbReference type="Gene3D" id="3.40.50.1820">
    <property type="entry name" value="alpha/beta hydrolase"/>
    <property type="match status" value="1"/>
</dbReference>
<dbReference type="EMBL" id="MU001502">
    <property type="protein sequence ID" value="KAF2443362.1"/>
    <property type="molecule type" value="Genomic_DNA"/>
</dbReference>